<dbReference type="PANTHER" id="PTHR43667:SF2">
    <property type="entry name" value="FATTY ACID C-METHYL TRANSFERASE"/>
    <property type="match status" value="1"/>
</dbReference>
<sequence length="430" mass="48055">MSSARNYILSVLVKGVKHGQLQIIEGDETRIFGQTEPPDDNRTTATIQVLDQILWLRIFMTSDLGFAESFMLGEVKVTNLQAVCDIWLANAVHLDGLSTILHRLFSAVFKLTSNLLGQSIARARLNAVAGYDASNTMFQAFLSEEMMYSCAMWSEDLGGINGDLGEQIMDGRSLERAQQAKIRHVLGTARVKAGDRILEIGSGWCGLAIEAVRTFGCTVDTVTLSCAQKALGEARIKAAGLESSVTVHLLDYRCLPRCFEKAFDAFISIEMIEHVGTRHYSRFFQIVDWALKTKGSTAIVSSSTISESRYTTYQAPDFSRYYMWPNGALPSPTALIDAASKGSQGRLTLRTVENHGEHYPRTLREWKRRFETNITDSVQEKIIDERPEFADSSLFDVFKRKWLYLFPSAEAGFATGYLSCHMLTFGRDVL</sequence>
<dbReference type="GO" id="GO:0008610">
    <property type="term" value="P:lipid biosynthetic process"/>
    <property type="evidence" value="ECO:0007669"/>
    <property type="project" value="InterPro"/>
</dbReference>
<dbReference type="InterPro" id="IPR029063">
    <property type="entry name" value="SAM-dependent_MTases_sf"/>
</dbReference>
<comment type="similarity">
    <text evidence="1">Belongs to the CFA/CMAS family.</text>
</comment>
<evidence type="ECO:0000256" key="5">
    <source>
        <dbReference type="ARBA" id="ARBA00023098"/>
    </source>
</evidence>
<evidence type="ECO:0000313" key="7">
    <source>
        <dbReference type="Proteomes" id="UP001221757"/>
    </source>
</evidence>
<dbReference type="GO" id="GO:0032259">
    <property type="term" value="P:methylation"/>
    <property type="evidence" value="ECO:0007669"/>
    <property type="project" value="UniProtKB-KW"/>
</dbReference>
<dbReference type="InterPro" id="IPR050723">
    <property type="entry name" value="CFA/CMAS"/>
</dbReference>
<keyword evidence="3" id="KW-0808">Transferase</keyword>
<evidence type="ECO:0000256" key="1">
    <source>
        <dbReference type="ARBA" id="ARBA00010815"/>
    </source>
</evidence>
<dbReference type="AlphaFoldDB" id="A0AAD7D863"/>
<keyword evidence="4" id="KW-0949">S-adenosyl-L-methionine</keyword>
<evidence type="ECO:0000256" key="4">
    <source>
        <dbReference type="ARBA" id="ARBA00022691"/>
    </source>
</evidence>
<dbReference type="SUPFAM" id="SSF53335">
    <property type="entry name" value="S-adenosyl-L-methionine-dependent methyltransferases"/>
    <property type="match status" value="1"/>
</dbReference>
<protein>
    <submittedName>
        <fullName evidence="6">CFS1-like protein</fullName>
    </submittedName>
</protein>
<dbReference type="PIRSF" id="PIRSF003085">
    <property type="entry name" value="CMAS"/>
    <property type="match status" value="1"/>
</dbReference>
<dbReference type="Gene3D" id="3.40.50.150">
    <property type="entry name" value="Vaccinia Virus protein VP39"/>
    <property type="match status" value="1"/>
</dbReference>
<keyword evidence="7" id="KW-1185">Reference proteome</keyword>
<evidence type="ECO:0000313" key="6">
    <source>
        <dbReference type="EMBL" id="KAJ7683312.1"/>
    </source>
</evidence>
<reference evidence="6" key="1">
    <citation type="submission" date="2023-03" db="EMBL/GenBank/DDBJ databases">
        <title>Massive genome expansion in bonnet fungi (Mycena s.s.) driven by repeated elements and novel gene families across ecological guilds.</title>
        <authorList>
            <consortium name="Lawrence Berkeley National Laboratory"/>
            <person name="Harder C.B."/>
            <person name="Miyauchi S."/>
            <person name="Viragh M."/>
            <person name="Kuo A."/>
            <person name="Thoen E."/>
            <person name="Andreopoulos B."/>
            <person name="Lu D."/>
            <person name="Skrede I."/>
            <person name="Drula E."/>
            <person name="Henrissat B."/>
            <person name="Morin E."/>
            <person name="Kohler A."/>
            <person name="Barry K."/>
            <person name="LaButti K."/>
            <person name="Morin E."/>
            <person name="Salamov A."/>
            <person name="Lipzen A."/>
            <person name="Mereny Z."/>
            <person name="Hegedus B."/>
            <person name="Baldrian P."/>
            <person name="Stursova M."/>
            <person name="Weitz H."/>
            <person name="Taylor A."/>
            <person name="Grigoriev I.V."/>
            <person name="Nagy L.G."/>
            <person name="Martin F."/>
            <person name="Kauserud H."/>
        </authorList>
    </citation>
    <scope>NUCLEOTIDE SEQUENCE</scope>
    <source>
        <strain evidence="6">CBHHK067</strain>
    </source>
</reference>
<comment type="caution">
    <text evidence="6">The sequence shown here is derived from an EMBL/GenBank/DDBJ whole genome shotgun (WGS) entry which is preliminary data.</text>
</comment>
<accession>A0AAD7D863</accession>
<dbReference type="CDD" id="cd02440">
    <property type="entry name" value="AdoMet_MTases"/>
    <property type="match status" value="1"/>
</dbReference>
<dbReference type="Pfam" id="PF02353">
    <property type="entry name" value="CMAS"/>
    <property type="match status" value="1"/>
</dbReference>
<dbReference type="Proteomes" id="UP001221757">
    <property type="component" value="Unassembled WGS sequence"/>
</dbReference>
<organism evidence="6 7">
    <name type="scientific">Mycena rosella</name>
    <name type="common">Pink bonnet</name>
    <name type="synonym">Agaricus rosellus</name>
    <dbReference type="NCBI Taxonomy" id="1033263"/>
    <lineage>
        <taxon>Eukaryota</taxon>
        <taxon>Fungi</taxon>
        <taxon>Dikarya</taxon>
        <taxon>Basidiomycota</taxon>
        <taxon>Agaricomycotina</taxon>
        <taxon>Agaricomycetes</taxon>
        <taxon>Agaricomycetidae</taxon>
        <taxon>Agaricales</taxon>
        <taxon>Marasmiineae</taxon>
        <taxon>Mycenaceae</taxon>
        <taxon>Mycena</taxon>
    </lineage>
</organism>
<name>A0AAD7D863_MYCRO</name>
<dbReference type="GO" id="GO:0008168">
    <property type="term" value="F:methyltransferase activity"/>
    <property type="evidence" value="ECO:0007669"/>
    <property type="project" value="UniProtKB-KW"/>
</dbReference>
<evidence type="ECO:0000256" key="3">
    <source>
        <dbReference type="ARBA" id="ARBA00022679"/>
    </source>
</evidence>
<proteinExistence type="inferred from homology"/>
<dbReference type="PANTHER" id="PTHR43667">
    <property type="entry name" value="CYCLOPROPANE-FATTY-ACYL-PHOSPHOLIPID SYNTHASE"/>
    <property type="match status" value="1"/>
</dbReference>
<keyword evidence="2" id="KW-0489">Methyltransferase</keyword>
<evidence type="ECO:0000256" key="2">
    <source>
        <dbReference type="ARBA" id="ARBA00022603"/>
    </source>
</evidence>
<gene>
    <name evidence="6" type="ORF">B0H17DRAFT_1227817</name>
</gene>
<keyword evidence="5" id="KW-0443">Lipid metabolism</keyword>
<dbReference type="EMBL" id="JARKIE010000109">
    <property type="protein sequence ID" value="KAJ7683312.1"/>
    <property type="molecule type" value="Genomic_DNA"/>
</dbReference>
<dbReference type="InterPro" id="IPR003333">
    <property type="entry name" value="CMAS"/>
</dbReference>